<keyword evidence="10" id="KW-0393">Immunoglobulin domain</keyword>
<dbReference type="InterPro" id="IPR013783">
    <property type="entry name" value="Ig-like_fold"/>
</dbReference>
<comment type="subcellular location">
    <subcellularLocation>
        <location evidence="1">Cell membrane</location>
        <topology evidence="1">Single-pass type I membrane protein</topology>
    </subcellularLocation>
</comment>
<evidence type="ECO:0000256" key="8">
    <source>
        <dbReference type="ARBA" id="ARBA00023170"/>
    </source>
</evidence>
<dbReference type="SMART" id="SM00409">
    <property type="entry name" value="IG"/>
    <property type="match status" value="1"/>
</dbReference>
<evidence type="ECO:0000256" key="3">
    <source>
        <dbReference type="ARBA" id="ARBA00022692"/>
    </source>
</evidence>
<accession>A0AAY4C5T5</accession>
<evidence type="ECO:0000256" key="5">
    <source>
        <dbReference type="ARBA" id="ARBA00022989"/>
    </source>
</evidence>
<dbReference type="GO" id="GO:0071222">
    <property type="term" value="P:cellular response to lipopolysaccharide"/>
    <property type="evidence" value="ECO:0007669"/>
    <property type="project" value="TreeGrafter"/>
</dbReference>
<dbReference type="InterPro" id="IPR051713">
    <property type="entry name" value="T-cell_Activation_Regulation"/>
</dbReference>
<dbReference type="GO" id="GO:0009897">
    <property type="term" value="C:external side of plasma membrane"/>
    <property type="evidence" value="ECO:0007669"/>
    <property type="project" value="TreeGrafter"/>
</dbReference>
<dbReference type="AlphaFoldDB" id="A0AAY4C5T5"/>
<dbReference type="InterPro" id="IPR013106">
    <property type="entry name" value="Ig_V-set"/>
</dbReference>
<reference evidence="15" key="2">
    <citation type="submission" date="2025-08" db="UniProtKB">
        <authorList>
            <consortium name="Ensembl"/>
        </authorList>
    </citation>
    <scope>IDENTIFICATION</scope>
</reference>
<dbReference type="SUPFAM" id="SSF48726">
    <property type="entry name" value="Immunoglobulin"/>
    <property type="match status" value="1"/>
</dbReference>
<evidence type="ECO:0000256" key="7">
    <source>
        <dbReference type="ARBA" id="ARBA00023157"/>
    </source>
</evidence>
<feature type="domain" description="Ig-like" evidence="14">
    <location>
        <begin position="33"/>
        <end position="108"/>
    </location>
</feature>
<dbReference type="GO" id="GO:0007166">
    <property type="term" value="P:cell surface receptor signaling pathway"/>
    <property type="evidence" value="ECO:0007669"/>
    <property type="project" value="TreeGrafter"/>
</dbReference>
<dbReference type="SMART" id="SM00406">
    <property type="entry name" value="IGv"/>
    <property type="match status" value="1"/>
</dbReference>
<keyword evidence="16" id="KW-1185">Reference proteome</keyword>
<dbReference type="InterPro" id="IPR007110">
    <property type="entry name" value="Ig-like_dom"/>
</dbReference>
<evidence type="ECO:0000256" key="10">
    <source>
        <dbReference type="ARBA" id="ARBA00023319"/>
    </source>
</evidence>
<evidence type="ECO:0000256" key="11">
    <source>
        <dbReference type="SAM" id="MobiDB-lite"/>
    </source>
</evidence>
<dbReference type="GO" id="GO:0006955">
    <property type="term" value="P:immune response"/>
    <property type="evidence" value="ECO:0007669"/>
    <property type="project" value="TreeGrafter"/>
</dbReference>
<keyword evidence="5 12" id="KW-1133">Transmembrane helix</keyword>
<evidence type="ECO:0000256" key="13">
    <source>
        <dbReference type="SAM" id="SignalP"/>
    </source>
</evidence>
<name>A0AAY4C5T5_9TELE</name>
<keyword evidence="6 12" id="KW-0472">Membrane</keyword>
<dbReference type="GeneTree" id="ENSGT01120000277589"/>
<dbReference type="PANTHER" id="PTHR25466:SF14">
    <property type="entry name" value="BUTYROPHILIN SUBFAMILY 2 MEMBER A2-LIKE-RELATED"/>
    <property type="match status" value="1"/>
</dbReference>
<evidence type="ECO:0000256" key="4">
    <source>
        <dbReference type="ARBA" id="ARBA00022729"/>
    </source>
</evidence>
<dbReference type="GO" id="GO:0042130">
    <property type="term" value="P:negative regulation of T cell proliferation"/>
    <property type="evidence" value="ECO:0007669"/>
    <property type="project" value="TreeGrafter"/>
</dbReference>
<feature type="region of interest" description="Disordered" evidence="11">
    <location>
        <begin position="126"/>
        <end position="147"/>
    </location>
</feature>
<dbReference type="Pfam" id="PF07686">
    <property type="entry name" value="V-set"/>
    <property type="match status" value="1"/>
</dbReference>
<evidence type="ECO:0000256" key="2">
    <source>
        <dbReference type="ARBA" id="ARBA00022475"/>
    </source>
</evidence>
<evidence type="ECO:0000313" key="16">
    <source>
        <dbReference type="Proteomes" id="UP000694580"/>
    </source>
</evidence>
<proteinExistence type="predicted"/>
<keyword evidence="4 13" id="KW-0732">Signal</keyword>
<evidence type="ECO:0000256" key="6">
    <source>
        <dbReference type="ARBA" id="ARBA00023136"/>
    </source>
</evidence>
<feature type="chain" id="PRO_5044278606" description="Ig-like domain-containing protein" evidence="13">
    <location>
        <begin position="18"/>
        <end position="258"/>
    </location>
</feature>
<evidence type="ECO:0000259" key="14">
    <source>
        <dbReference type="PROSITE" id="PS50835"/>
    </source>
</evidence>
<dbReference type="PROSITE" id="PS50835">
    <property type="entry name" value="IG_LIKE"/>
    <property type="match status" value="1"/>
</dbReference>
<organism evidence="15 16">
    <name type="scientific">Denticeps clupeoides</name>
    <name type="common">denticle herring</name>
    <dbReference type="NCBI Taxonomy" id="299321"/>
    <lineage>
        <taxon>Eukaryota</taxon>
        <taxon>Metazoa</taxon>
        <taxon>Chordata</taxon>
        <taxon>Craniata</taxon>
        <taxon>Vertebrata</taxon>
        <taxon>Euteleostomi</taxon>
        <taxon>Actinopterygii</taxon>
        <taxon>Neopterygii</taxon>
        <taxon>Teleostei</taxon>
        <taxon>Clupei</taxon>
        <taxon>Clupeiformes</taxon>
        <taxon>Denticipitoidei</taxon>
        <taxon>Denticipitidae</taxon>
        <taxon>Denticeps</taxon>
    </lineage>
</organism>
<evidence type="ECO:0000313" key="15">
    <source>
        <dbReference type="Ensembl" id="ENSDCDP00010027916.1"/>
    </source>
</evidence>
<feature type="compositionally biased region" description="Basic and acidic residues" evidence="11">
    <location>
        <begin position="126"/>
        <end position="135"/>
    </location>
</feature>
<keyword evidence="7" id="KW-1015">Disulfide bond</keyword>
<dbReference type="Gene3D" id="2.60.40.10">
    <property type="entry name" value="Immunoglobulins"/>
    <property type="match status" value="1"/>
</dbReference>
<keyword evidence="2" id="KW-1003">Cell membrane</keyword>
<dbReference type="Ensembl" id="ENSDCDT00010034419.1">
    <property type="protein sequence ID" value="ENSDCDP00010027916.1"/>
    <property type="gene ID" value="ENSDCDG00010017558.1"/>
</dbReference>
<dbReference type="GO" id="GO:0031295">
    <property type="term" value="P:T cell costimulation"/>
    <property type="evidence" value="ECO:0007669"/>
    <property type="project" value="TreeGrafter"/>
</dbReference>
<dbReference type="GO" id="GO:0042102">
    <property type="term" value="P:positive regulation of T cell proliferation"/>
    <property type="evidence" value="ECO:0007669"/>
    <property type="project" value="TreeGrafter"/>
</dbReference>
<evidence type="ECO:0000256" key="12">
    <source>
        <dbReference type="SAM" id="Phobius"/>
    </source>
</evidence>
<feature type="transmembrane region" description="Helical" evidence="12">
    <location>
        <begin position="152"/>
        <end position="176"/>
    </location>
</feature>
<dbReference type="PANTHER" id="PTHR25466">
    <property type="entry name" value="T-LYMPHOCYTE ACTIVATION ANTIGEN"/>
    <property type="match status" value="1"/>
</dbReference>
<reference evidence="15" key="3">
    <citation type="submission" date="2025-09" db="UniProtKB">
        <authorList>
            <consortium name="Ensembl"/>
        </authorList>
    </citation>
    <scope>IDENTIFICATION</scope>
</reference>
<dbReference type="Proteomes" id="UP000694580">
    <property type="component" value="Chromosome 8"/>
</dbReference>
<evidence type="ECO:0000256" key="9">
    <source>
        <dbReference type="ARBA" id="ARBA00023180"/>
    </source>
</evidence>
<sequence length="258" mass="29309">MTVMALLLCSLLHYTSGCRLLEETNLDIRRSSGESVLLSCSCTDLQNKPENLIWETDSRPDSSRSYVNILNNAGSYRGRVQMFNHSSPGNLSVLISDLQIEDTGLYTCWIGADSYRYFQLFVQKAEEPETPKEDQENNQNEENDHDEENTSLLLTFTFITVLVVILLLGGVALILWRNRGQKGKDEESRQHMKNEKNTDYAVYSTIQDKNTGGFRTPEDSQDDVAYSTVLHSSKHKAAQVKVETGDRTEYATIKHFHN</sequence>
<evidence type="ECO:0000256" key="1">
    <source>
        <dbReference type="ARBA" id="ARBA00004251"/>
    </source>
</evidence>
<protein>
    <recommendedName>
        <fullName evidence="14">Ig-like domain-containing protein</fullName>
    </recommendedName>
</protein>
<keyword evidence="8" id="KW-0675">Receptor</keyword>
<keyword evidence="3 12" id="KW-0812">Transmembrane</keyword>
<dbReference type="InterPro" id="IPR036179">
    <property type="entry name" value="Ig-like_dom_sf"/>
</dbReference>
<dbReference type="InterPro" id="IPR003599">
    <property type="entry name" value="Ig_sub"/>
</dbReference>
<reference evidence="15 16" key="1">
    <citation type="submission" date="2020-06" db="EMBL/GenBank/DDBJ databases">
        <authorList>
            <consortium name="Wellcome Sanger Institute Data Sharing"/>
        </authorList>
    </citation>
    <scope>NUCLEOTIDE SEQUENCE [LARGE SCALE GENOMIC DNA]</scope>
</reference>
<feature type="signal peptide" evidence="13">
    <location>
        <begin position="1"/>
        <end position="17"/>
    </location>
</feature>
<keyword evidence="9" id="KW-0325">Glycoprotein</keyword>